<accession>A0A5R8Q8P3</accession>
<sequence>MMKANIGIIEGTFDDNPSSFNTSYFCRRVLPRQLMFENLQIAYEESRMHLDMKVVGDLR</sequence>
<dbReference type="InParanoid" id="A0A5R8Q8P3"/>
<reference evidence="1 2" key="1">
    <citation type="submission" date="2019-05" db="EMBL/GenBank/DDBJ databases">
        <title>Culicoidintestinum kansasii gen. nov., sp. nov. from the gastrointestinal tract of the biting midge, Culicoides sonorensis.</title>
        <authorList>
            <person name="Neupane S."/>
            <person name="Ghosh A."/>
            <person name="Gunther S."/>
            <person name="Martin K."/>
            <person name="Zurek L."/>
        </authorList>
    </citation>
    <scope>NUCLEOTIDE SEQUENCE [LARGE SCALE GENOMIC DNA]</scope>
    <source>
        <strain evidence="1 2">CS-1</strain>
    </source>
</reference>
<dbReference type="RefSeq" id="WP_138192544.1">
    <property type="nucleotide sequence ID" value="NZ_VBWP01000015.1"/>
</dbReference>
<dbReference type="Proteomes" id="UP000306912">
    <property type="component" value="Unassembled WGS sequence"/>
</dbReference>
<keyword evidence="2" id="KW-1185">Reference proteome</keyword>
<dbReference type="EMBL" id="VBWP01000015">
    <property type="protein sequence ID" value="TLG71174.1"/>
    <property type="molecule type" value="Genomic_DNA"/>
</dbReference>
<evidence type="ECO:0000313" key="1">
    <source>
        <dbReference type="EMBL" id="TLG71174.1"/>
    </source>
</evidence>
<dbReference type="AlphaFoldDB" id="A0A5R8Q8P3"/>
<name>A0A5R8Q8P3_9FIRM</name>
<evidence type="ECO:0000313" key="2">
    <source>
        <dbReference type="Proteomes" id="UP000306912"/>
    </source>
</evidence>
<comment type="caution">
    <text evidence="1">The sequence shown here is derived from an EMBL/GenBank/DDBJ whole genome shotgun (WGS) entry which is preliminary data.</text>
</comment>
<proteinExistence type="predicted"/>
<protein>
    <submittedName>
        <fullName evidence="1">Uncharacterized protein</fullName>
    </submittedName>
</protein>
<organism evidence="1 2">
    <name type="scientific">Culicoidibacter larvae</name>
    <dbReference type="NCBI Taxonomy" id="2579976"/>
    <lineage>
        <taxon>Bacteria</taxon>
        <taxon>Bacillati</taxon>
        <taxon>Bacillota</taxon>
        <taxon>Culicoidibacteria</taxon>
        <taxon>Culicoidibacterales</taxon>
        <taxon>Culicoidibacteraceae</taxon>
        <taxon>Culicoidibacter</taxon>
    </lineage>
</organism>
<gene>
    <name evidence="1" type="ORF">FEZ08_11510</name>
</gene>